<dbReference type="SMART" id="SM00408">
    <property type="entry name" value="IGc2"/>
    <property type="match status" value="1"/>
</dbReference>
<dbReference type="InParanoid" id="A0A6P7I731"/>
<name>A0A6P7I731_9TELE</name>
<reference evidence="5" key="1">
    <citation type="submission" date="2025-08" db="UniProtKB">
        <authorList>
            <consortium name="RefSeq"/>
        </authorList>
    </citation>
    <scope>IDENTIFICATION</scope>
</reference>
<accession>A0A6P7I731</accession>
<dbReference type="GO" id="GO:0038023">
    <property type="term" value="F:signaling receptor activity"/>
    <property type="evidence" value="ECO:0007669"/>
    <property type="project" value="InterPro"/>
</dbReference>
<evidence type="ECO:0000259" key="3">
    <source>
        <dbReference type="PROSITE" id="PS50835"/>
    </source>
</evidence>
<evidence type="ECO:0000256" key="2">
    <source>
        <dbReference type="SAM" id="SignalP"/>
    </source>
</evidence>
<dbReference type="PANTHER" id="PTHR37996">
    <property type="entry name" value="B- AND T-LYMPHOCYTE ATTENUATOR"/>
    <property type="match status" value="1"/>
</dbReference>
<evidence type="ECO:0000256" key="1">
    <source>
        <dbReference type="SAM" id="Phobius"/>
    </source>
</evidence>
<dbReference type="GO" id="GO:0005886">
    <property type="term" value="C:plasma membrane"/>
    <property type="evidence" value="ECO:0007669"/>
    <property type="project" value="InterPro"/>
</dbReference>
<dbReference type="Pfam" id="PF13927">
    <property type="entry name" value="Ig_3"/>
    <property type="match status" value="1"/>
</dbReference>
<keyword evidence="1" id="KW-0472">Membrane</keyword>
<keyword evidence="2" id="KW-0732">Signal</keyword>
<gene>
    <name evidence="5" type="primary">LOC114432375</name>
</gene>
<dbReference type="AlphaFoldDB" id="A0A6P7I731"/>
<keyword evidence="4" id="KW-1185">Reference proteome</keyword>
<dbReference type="PANTHER" id="PTHR37996:SF1">
    <property type="entry name" value="B- AND T-LYMPHOCYTE ATTENUATOR"/>
    <property type="match status" value="1"/>
</dbReference>
<sequence>MNDCRALLHVLTVSLLVLTLDADSEECFLQMKVRRNTVYEASVGQELRINCTIAFCNSSPPAVTWIKLNKKLVPVNMSSDIKTEWKMLKDFEGVSYLTFQNIHKRDSGVYQCESDGDVSHYINISVYGGVPSHTLENDALDGSDSDQDSLNYTDTEGPVALDSSHSFVFGLVRTLIFIFGMIVIIICVTSKPKCKGKTRTTANRQSSCSQQDVTIYENDL</sequence>
<dbReference type="InterPro" id="IPR007110">
    <property type="entry name" value="Ig-like_dom"/>
</dbReference>
<protein>
    <submittedName>
        <fullName evidence="5">Uncharacterized protein LOC114432375</fullName>
    </submittedName>
</protein>
<feature type="domain" description="Ig-like" evidence="3">
    <location>
        <begin position="44"/>
        <end position="125"/>
    </location>
</feature>
<dbReference type="Gene3D" id="2.60.40.10">
    <property type="entry name" value="Immunoglobulins"/>
    <property type="match status" value="1"/>
</dbReference>
<evidence type="ECO:0000313" key="5">
    <source>
        <dbReference type="RefSeq" id="XP_028256169.1"/>
    </source>
</evidence>
<dbReference type="RefSeq" id="XP_028256169.1">
    <property type="nucleotide sequence ID" value="XM_028400368.1"/>
</dbReference>
<dbReference type="SUPFAM" id="SSF48726">
    <property type="entry name" value="Immunoglobulin"/>
    <property type="match status" value="1"/>
</dbReference>
<organism evidence="4 5">
    <name type="scientific">Parambassis ranga</name>
    <name type="common">Indian glassy fish</name>
    <dbReference type="NCBI Taxonomy" id="210632"/>
    <lineage>
        <taxon>Eukaryota</taxon>
        <taxon>Metazoa</taxon>
        <taxon>Chordata</taxon>
        <taxon>Craniata</taxon>
        <taxon>Vertebrata</taxon>
        <taxon>Euteleostomi</taxon>
        <taxon>Actinopterygii</taxon>
        <taxon>Neopterygii</taxon>
        <taxon>Teleostei</taxon>
        <taxon>Neoteleostei</taxon>
        <taxon>Acanthomorphata</taxon>
        <taxon>Ovalentaria</taxon>
        <taxon>Ambassidae</taxon>
        <taxon>Parambassis</taxon>
    </lineage>
</organism>
<feature type="transmembrane region" description="Helical" evidence="1">
    <location>
        <begin position="167"/>
        <end position="189"/>
    </location>
</feature>
<evidence type="ECO:0000313" key="4">
    <source>
        <dbReference type="Proteomes" id="UP000515145"/>
    </source>
</evidence>
<dbReference type="SMART" id="SM00409">
    <property type="entry name" value="IG"/>
    <property type="match status" value="1"/>
</dbReference>
<dbReference type="OrthoDB" id="9947981at2759"/>
<dbReference type="GO" id="GO:0002768">
    <property type="term" value="P:immune response-regulating cell surface receptor signaling pathway"/>
    <property type="evidence" value="ECO:0007669"/>
    <property type="project" value="InterPro"/>
</dbReference>
<feature type="chain" id="PRO_5028185515" evidence="2">
    <location>
        <begin position="23"/>
        <end position="220"/>
    </location>
</feature>
<dbReference type="InterPro" id="IPR036179">
    <property type="entry name" value="Ig-like_dom_sf"/>
</dbReference>
<keyword evidence="1" id="KW-1133">Transmembrane helix</keyword>
<keyword evidence="1" id="KW-0812">Transmembrane</keyword>
<dbReference type="Proteomes" id="UP000515145">
    <property type="component" value="Chromosome 2"/>
</dbReference>
<dbReference type="InterPro" id="IPR039257">
    <property type="entry name" value="BTLA"/>
</dbReference>
<dbReference type="GeneID" id="114432375"/>
<dbReference type="InterPro" id="IPR003598">
    <property type="entry name" value="Ig_sub2"/>
</dbReference>
<feature type="signal peptide" evidence="2">
    <location>
        <begin position="1"/>
        <end position="22"/>
    </location>
</feature>
<dbReference type="PROSITE" id="PS50835">
    <property type="entry name" value="IG_LIKE"/>
    <property type="match status" value="1"/>
</dbReference>
<proteinExistence type="predicted"/>
<dbReference type="InterPro" id="IPR013783">
    <property type="entry name" value="Ig-like_fold"/>
</dbReference>
<dbReference type="InterPro" id="IPR003599">
    <property type="entry name" value="Ig_sub"/>
</dbReference>